<feature type="transmembrane region" description="Helical" evidence="2">
    <location>
        <begin position="188"/>
        <end position="208"/>
    </location>
</feature>
<keyword evidence="2" id="KW-0472">Membrane</keyword>
<comment type="caution">
    <text evidence="4">The sequence shown here is derived from an EMBL/GenBank/DDBJ whole genome shotgun (WGS) entry which is preliminary data.</text>
</comment>
<dbReference type="Proteomes" id="UP000664385">
    <property type="component" value="Unassembled WGS sequence"/>
</dbReference>
<organism evidence="4 5">
    <name type="scientific">Microbacterium esteraromaticum</name>
    <dbReference type="NCBI Taxonomy" id="57043"/>
    <lineage>
        <taxon>Bacteria</taxon>
        <taxon>Bacillati</taxon>
        <taxon>Actinomycetota</taxon>
        <taxon>Actinomycetes</taxon>
        <taxon>Micrococcales</taxon>
        <taxon>Microbacteriaceae</taxon>
        <taxon>Microbacterium</taxon>
    </lineage>
</organism>
<dbReference type="EMBL" id="JAEMWU010000001">
    <property type="protein sequence ID" value="MBN8204881.1"/>
    <property type="molecule type" value="Genomic_DNA"/>
</dbReference>
<gene>
    <name evidence="4" type="ORF">JF543_02780</name>
</gene>
<protein>
    <recommendedName>
        <fullName evidence="6">LPXTG cell wall anchor domain-containing protein</fullName>
    </recommendedName>
</protein>
<dbReference type="RefSeq" id="WP_206821279.1">
    <property type="nucleotide sequence ID" value="NZ_JAEKJQ010000001.1"/>
</dbReference>
<reference evidence="4" key="1">
    <citation type="submission" date="2020-12" db="EMBL/GenBank/DDBJ databases">
        <title>PHA producing bacteria isolated from mangrove.</title>
        <authorList>
            <person name="Zheng W."/>
            <person name="Yu S."/>
            <person name="Huang Y."/>
        </authorList>
    </citation>
    <scope>NUCLEOTIDE SEQUENCE</scope>
    <source>
        <strain evidence="4">GN8-5</strain>
    </source>
</reference>
<feature type="signal peptide" evidence="3">
    <location>
        <begin position="1"/>
        <end position="30"/>
    </location>
</feature>
<evidence type="ECO:0000256" key="2">
    <source>
        <dbReference type="SAM" id="Phobius"/>
    </source>
</evidence>
<dbReference type="AlphaFoldDB" id="A0A939DTH8"/>
<feature type="chain" id="PRO_5037474245" description="LPXTG cell wall anchor domain-containing protein" evidence="3">
    <location>
        <begin position="31"/>
        <end position="214"/>
    </location>
</feature>
<sequence>MNSKNTMMRAGCALALGAVLALAGAQAASAAEHEATTSEGVAEVRIAFGAEFAGAAATVLVLDADADPYAPTQGDIAYVAEVVADAEGAASFRAALPAGLDYWLASTPAEGERYVAMLDGSAGGGDGGGDGDGSGGDGSGGDGSGGDGSGGDGEADGSDGDADGSDAGGGGSDAGAEGDLATTGQAAWLLPLGIVLAGGLITTGAVLYRRRSVD</sequence>
<feature type="compositionally biased region" description="Gly residues" evidence="1">
    <location>
        <begin position="121"/>
        <end position="152"/>
    </location>
</feature>
<evidence type="ECO:0000256" key="1">
    <source>
        <dbReference type="SAM" id="MobiDB-lite"/>
    </source>
</evidence>
<keyword evidence="3" id="KW-0732">Signal</keyword>
<accession>A0A939DTH8</accession>
<keyword evidence="2" id="KW-0812">Transmembrane</keyword>
<evidence type="ECO:0008006" key="6">
    <source>
        <dbReference type="Google" id="ProtNLM"/>
    </source>
</evidence>
<feature type="compositionally biased region" description="Acidic residues" evidence="1">
    <location>
        <begin position="153"/>
        <end position="164"/>
    </location>
</feature>
<keyword evidence="2" id="KW-1133">Transmembrane helix</keyword>
<name>A0A939DTH8_9MICO</name>
<evidence type="ECO:0000313" key="5">
    <source>
        <dbReference type="Proteomes" id="UP000664385"/>
    </source>
</evidence>
<feature type="region of interest" description="Disordered" evidence="1">
    <location>
        <begin position="117"/>
        <end position="178"/>
    </location>
</feature>
<evidence type="ECO:0000313" key="4">
    <source>
        <dbReference type="EMBL" id="MBN8204881.1"/>
    </source>
</evidence>
<evidence type="ECO:0000256" key="3">
    <source>
        <dbReference type="SAM" id="SignalP"/>
    </source>
</evidence>
<proteinExistence type="predicted"/>